<keyword evidence="3" id="KW-1185">Reference proteome</keyword>
<dbReference type="Proteomes" id="UP001064896">
    <property type="component" value="Chromosome"/>
</dbReference>
<evidence type="ECO:0000313" key="3">
    <source>
        <dbReference type="Proteomes" id="UP001064896"/>
    </source>
</evidence>
<organism evidence="2 3">
    <name type="scientific">Pseudomonas solani</name>
    <dbReference type="NCBI Taxonomy" id="2731552"/>
    <lineage>
        <taxon>Bacteria</taxon>
        <taxon>Pseudomonadati</taxon>
        <taxon>Pseudomonadota</taxon>
        <taxon>Gammaproteobacteria</taxon>
        <taxon>Pseudomonadales</taxon>
        <taxon>Pseudomonadaceae</taxon>
        <taxon>Pseudomonas</taxon>
    </lineage>
</organism>
<gene>
    <name evidence="2" type="ORF">PSm6_44310</name>
</gene>
<feature type="compositionally biased region" description="Basic and acidic residues" evidence="1">
    <location>
        <begin position="10"/>
        <end position="24"/>
    </location>
</feature>
<reference evidence="2" key="1">
    <citation type="submission" date="2020-05" db="EMBL/GenBank/DDBJ databases">
        <title>Complete genome sequence of Pseudomonas sp. Sm006.</title>
        <authorList>
            <person name="Takeuchi K."/>
            <person name="Someya N."/>
        </authorList>
    </citation>
    <scope>NUCLEOTIDE SEQUENCE</scope>
    <source>
        <strain evidence="2">Sm006</strain>
    </source>
</reference>
<name>A0ABN6BZT4_9PSED</name>
<feature type="region of interest" description="Disordered" evidence="1">
    <location>
        <begin position="1"/>
        <end position="27"/>
    </location>
</feature>
<proteinExistence type="predicted"/>
<protein>
    <submittedName>
        <fullName evidence="2">Uncharacterized protein</fullName>
    </submittedName>
</protein>
<evidence type="ECO:0000256" key="1">
    <source>
        <dbReference type="SAM" id="MobiDB-lite"/>
    </source>
</evidence>
<accession>A0ABN6BZT4</accession>
<sequence>MSDENQQQEDQPKEIEQKELDDAAQRPAGAFDDLLKQIAPTVPPYIGQIPGKL</sequence>
<dbReference type="EMBL" id="AP023081">
    <property type="protein sequence ID" value="BCD88024.1"/>
    <property type="molecule type" value="Genomic_DNA"/>
</dbReference>
<dbReference type="RefSeq" id="WP_265168221.1">
    <property type="nucleotide sequence ID" value="NZ_AP023081.1"/>
</dbReference>
<evidence type="ECO:0000313" key="2">
    <source>
        <dbReference type="EMBL" id="BCD88024.1"/>
    </source>
</evidence>